<keyword evidence="3" id="KW-0378">Hydrolase</keyword>
<dbReference type="InterPro" id="IPR014756">
    <property type="entry name" value="Ig_E-set"/>
</dbReference>
<dbReference type="Gene3D" id="3.20.20.140">
    <property type="entry name" value="Metal-dependent hydrolases"/>
    <property type="match status" value="1"/>
</dbReference>
<dbReference type="GO" id="GO:0046872">
    <property type="term" value="F:metal ion binding"/>
    <property type="evidence" value="ECO:0007669"/>
    <property type="project" value="UniProtKB-KW"/>
</dbReference>
<evidence type="ECO:0000259" key="4">
    <source>
        <dbReference type="Pfam" id="PF00962"/>
    </source>
</evidence>
<dbReference type="InterPro" id="IPR013783">
    <property type="entry name" value="Ig-like_fold"/>
</dbReference>
<dbReference type="Gene3D" id="2.60.40.10">
    <property type="entry name" value="Immunoglobulins"/>
    <property type="match status" value="1"/>
</dbReference>
<dbReference type="GO" id="GO:0005615">
    <property type="term" value="C:extracellular space"/>
    <property type="evidence" value="ECO:0007669"/>
    <property type="project" value="InterPro"/>
</dbReference>
<dbReference type="FunFam" id="3.20.20.140:FF:000185">
    <property type="entry name" value="Uncharacterized protein"/>
    <property type="match status" value="1"/>
</dbReference>
<feature type="domain" description="Adenosine/AMP deaminase N-terminal" evidence="5">
    <location>
        <begin position="12"/>
        <end position="86"/>
    </location>
</feature>
<dbReference type="GO" id="GO:0046103">
    <property type="term" value="P:inosine biosynthetic process"/>
    <property type="evidence" value="ECO:0007669"/>
    <property type="project" value="TreeGrafter"/>
</dbReference>
<organism evidence="6 7">
    <name type="scientific">Pinctada imbricata</name>
    <name type="common">Atlantic pearl-oyster</name>
    <name type="synonym">Pinctada martensii</name>
    <dbReference type="NCBI Taxonomy" id="66713"/>
    <lineage>
        <taxon>Eukaryota</taxon>
        <taxon>Metazoa</taxon>
        <taxon>Spiralia</taxon>
        <taxon>Lophotrochozoa</taxon>
        <taxon>Mollusca</taxon>
        <taxon>Bivalvia</taxon>
        <taxon>Autobranchia</taxon>
        <taxon>Pteriomorphia</taxon>
        <taxon>Pterioida</taxon>
        <taxon>Pterioidea</taxon>
        <taxon>Pteriidae</taxon>
        <taxon>Pinctada</taxon>
    </lineage>
</organism>
<evidence type="ECO:0008006" key="8">
    <source>
        <dbReference type="Google" id="ProtNLM"/>
    </source>
</evidence>
<dbReference type="EMBL" id="VSWD01000012">
    <property type="protein sequence ID" value="KAK3086871.1"/>
    <property type="molecule type" value="Genomic_DNA"/>
</dbReference>
<keyword evidence="7" id="KW-1185">Reference proteome</keyword>
<protein>
    <recommendedName>
        <fullName evidence="8">Adenosine deaminase</fullName>
    </recommendedName>
</protein>
<name>A0AA88XK64_PINIB</name>
<evidence type="ECO:0000259" key="5">
    <source>
        <dbReference type="Pfam" id="PF08451"/>
    </source>
</evidence>
<dbReference type="AlphaFoldDB" id="A0AA88XK64"/>
<evidence type="ECO:0000256" key="3">
    <source>
        <dbReference type="ARBA" id="ARBA00022801"/>
    </source>
</evidence>
<accession>A0AA88XK64</accession>
<dbReference type="Pfam" id="PF08451">
    <property type="entry name" value="A_deaminase_N"/>
    <property type="match status" value="1"/>
</dbReference>
<evidence type="ECO:0000313" key="6">
    <source>
        <dbReference type="EMBL" id="KAK3086871.1"/>
    </source>
</evidence>
<gene>
    <name evidence="6" type="ORF">FSP39_024690</name>
</gene>
<dbReference type="InterPro" id="IPR032466">
    <property type="entry name" value="Metal_Hydrolase"/>
</dbReference>
<evidence type="ECO:0000313" key="7">
    <source>
        <dbReference type="Proteomes" id="UP001186944"/>
    </source>
</evidence>
<dbReference type="GO" id="GO:0006154">
    <property type="term" value="P:adenosine catabolic process"/>
    <property type="evidence" value="ECO:0007669"/>
    <property type="project" value="TreeGrafter"/>
</dbReference>
<dbReference type="PANTHER" id="PTHR11409:SF39">
    <property type="entry name" value="ADENOSINE DEAMINASE 2"/>
    <property type="match status" value="1"/>
</dbReference>
<sequence>MIFSCHGTPSYRAEESYARQRTSLEKEELSYAGYDTSLSHDERIVNSYLEYLKIKEFDRTRNDFPPARPITKHLAEIQNTDVYRVLKRLPKGGNLHLHHNHVVSKSILWDIVQELNLFDHLYIQPQTWRLDLKLNPPNGFIRTTDNSTYYTKARILKNSVFTSLINETLLNRPTDSELRWKAMSPLFGRMGSRLINHANVSVRYMEAMLQAAVEENVQYLETKASSYRKLYVLDPSPDYFSHGGKRYIDNEDGEIELQLVDQVVEKFTKKNPSFIGYKRVINSGRRYTKFFQSDLERAYRLFKKYPHLVAGYDLVGEEDRGYSLLFFMKDFAKLQDNGTTIPFFFHTAETNWPDDLITSIRSDDPFSAMQNVYEAVILGAKRVGHGIGFLHHPYLMKQLKKRQIAVEANPVSNKMLGYVPDQRHHPAITYLRMGIPVVLGADDPGTFGYDNFTVDWYEAFMGWGINLADLRQLANNSLAFSSLDDTKKRLALTKWKILWQEYIRDMKSEACAMNVIEDPLIESIYPSEVTHVQETTIRVFGRRFQRAVCNVVICSFGSAQSIGTYVYNSLITCPLPNLNSSPTALRDEQFKFSISFDGGKSFISTSMNLTYHKTPIQNGIPPQAFG</sequence>
<dbReference type="SUPFAM" id="SSF81296">
    <property type="entry name" value="E set domains"/>
    <property type="match status" value="1"/>
</dbReference>
<dbReference type="Pfam" id="PF00962">
    <property type="entry name" value="A_deaminase"/>
    <property type="match status" value="1"/>
</dbReference>
<dbReference type="InterPro" id="IPR013659">
    <property type="entry name" value="A_deaminase_N"/>
</dbReference>
<evidence type="ECO:0000256" key="1">
    <source>
        <dbReference type="ARBA" id="ARBA00001947"/>
    </source>
</evidence>
<comment type="caution">
    <text evidence="6">The sequence shown here is derived from an EMBL/GenBank/DDBJ whole genome shotgun (WGS) entry which is preliminary data.</text>
</comment>
<dbReference type="InterPro" id="IPR001365">
    <property type="entry name" value="A_deaminase_dom"/>
</dbReference>
<dbReference type="SUPFAM" id="SSF51556">
    <property type="entry name" value="Metallo-dependent hydrolases"/>
    <property type="match status" value="1"/>
</dbReference>
<dbReference type="GO" id="GO:0004000">
    <property type="term" value="F:adenosine deaminase activity"/>
    <property type="evidence" value="ECO:0007669"/>
    <property type="project" value="TreeGrafter"/>
</dbReference>
<comment type="cofactor">
    <cofactor evidence="1">
        <name>Zn(2+)</name>
        <dbReference type="ChEBI" id="CHEBI:29105"/>
    </cofactor>
</comment>
<evidence type="ECO:0000256" key="2">
    <source>
        <dbReference type="ARBA" id="ARBA00022723"/>
    </source>
</evidence>
<reference evidence="6" key="1">
    <citation type="submission" date="2019-08" db="EMBL/GenBank/DDBJ databases">
        <title>The improved chromosome-level genome for the pearl oyster Pinctada fucata martensii using PacBio sequencing and Hi-C.</title>
        <authorList>
            <person name="Zheng Z."/>
        </authorList>
    </citation>
    <scope>NUCLEOTIDE SEQUENCE</scope>
    <source>
        <strain evidence="6">ZZ-2019</strain>
        <tissue evidence="6">Adductor muscle</tissue>
    </source>
</reference>
<dbReference type="InterPro" id="IPR006330">
    <property type="entry name" value="Ado/ade_deaminase"/>
</dbReference>
<dbReference type="Proteomes" id="UP001186944">
    <property type="component" value="Unassembled WGS sequence"/>
</dbReference>
<proteinExistence type="predicted"/>
<dbReference type="PANTHER" id="PTHR11409">
    <property type="entry name" value="ADENOSINE DEAMINASE"/>
    <property type="match status" value="1"/>
</dbReference>
<feature type="domain" description="Adenosine deaminase" evidence="4">
    <location>
        <begin position="369"/>
        <end position="489"/>
    </location>
</feature>
<keyword evidence="2" id="KW-0479">Metal-binding</keyword>